<name>A0A164HGA2_9CRUS</name>
<evidence type="ECO:0000313" key="1">
    <source>
        <dbReference type="EMBL" id="KZS00212.1"/>
    </source>
</evidence>
<reference evidence="1 2" key="1">
    <citation type="submission" date="2016-03" db="EMBL/GenBank/DDBJ databases">
        <title>EvidentialGene: Evidence-directed Construction of Genes on Genomes.</title>
        <authorList>
            <person name="Gilbert D.G."/>
            <person name="Choi J.-H."/>
            <person name="Mockaitis K."/>
            <person name="Colbourne J."/>
            <person name="Pfrender M."/>
        </authorList>
    </citation>
    <scope>NUCLEOTIDE SEQUENCE [LARGE SCALE GENOMIC DNA]</scope>
    <source>
        <strain evidence="1 2">Xinb3</strain>
        <tissue evidence="1">Complete organism</tissue>
    </source>
</reference>
<comment type="caution">
    <text evidence="1">The sequence shown here is derived from an EMBL/GenBank/DDBJ whole genome shotgun (WGS) entry which is preliminary data.</text>
</comment>
<feature type="non-terminal residue" evidence="1">
    <location>
        <position position="244"/>
    </location>
</feature>
<accession>A0A164HGA2</accession>
<protein>
    <submittedName>
        <fullName evidence="1">Uncharacterized protein</fullName>
    </submittedName>
</protein>
<proteinExistence type="predicted"/>
<dbReference type="Proteomes" id="UP000076858">
    <property type="component" value="Unassembled WGS sequence"/>
</dbReference>
<dbReference type="OrthoDB" id="6366797at2759"/>
<gene>
    <name evidence="1" type="ORF">APZ42_003585</name>
</gene>
<keyword evidence="2" id="KW-1185">Reference proteome</keyword>
<evidence type="ECO:0000313" key="2">
    <source>
        <dbReference type="Proteomes" id="UP000076858"/>
    </source>
</evidence>
<organism evidence="1 2">
    <name type="scientific">Daphnia magna</name>
    <dbReference type="NCBI Taxonomy" id="35525"/>
    <lineage>
        <taxon>Eukaryota</taxon>
        <taxon>Metazoa</taxon>
        <taxon>Ecdysozoa</taxon>
        <taxon>Arthropoda</taxon>
        <taxon>Crustacea</taxon>
        <taxon>Branchiopoda</taxon>
        <taxon>Diplostraca</taxon>
        <taxon>Cladocera</taxon>
        <taxon>Anomopoda</taxon>
        <taxon>Daphniidae</taxon>
        <taxon>Daphnia</taxon>
    </lineage>
</organism>
<dbReference type="AlphaFoldDB" id="A0A164HGA2"/>
<sequence>MSGKGKKEDLKRLKDTAKQTTSPKLIKYHIVVWKFYVLQKLPNVKKGKKLQKNLLQSILVWKKTDNCGSLCSSNTPTIVECEPQPDDGMDVPYPDRLEQSGEQLLKMIGDVGIIFDNIPASCWKENEVIQGLSWAERTENFDTLWEGVRESLYENFLSKQAYPLTMQCEKCSLSPSGGRVFKCSTCKKHLCCGLSKPTRRKSIQIWKARRQGRCQTEPSWWPISAIAVVRIFPCVKEDAISCVK</sequence>
<dbReference type="EMBL" id="LRGB01011233">
    <property type="protein sequence ID" value="KZS00212.1"/>
    <property type="molecule type" value="Genomic_DNA"/>
</dbReference>